<dbReference type="HOGENOM" id="CLU_2727414_0_0_1"/>
<keyword evidence="2" id="KW-1185">Reference proteome</keyword>
<dbReference type="PaxDb" id="29760-VIT_08s0007g00650.t01"/>
<accession>D7THL5</accession>
<protein>
    <submittedName>
        <fullName evidence="1">Uncharacterized protein</fullName>
    </submittedName>
</protein>
<evidence type="ECO:0000313" key="2">
    <source>
        <dbReference type="Proteomes" id="UP000009183"/>
    </source>
</evidence>
<gene>
    <name evidence="1" type="ordered locus">VIT_08s0007g00650</name>
</gene>
<dbReference type="AlphaFoldDB" id="D7THL5"/>
<name>D7THL5_VITVI</name>
<dbReference type="InParanoid" id="D7THL5"/>
<proteinExistence type="predicted"/>
<organism evidence="1 2">
    <name type="scientific">Vitis vinifera</name>
    <name type="common">Grape</name>
    <dbReference type="NCBI Taxonomy" id="29760"/>
    <lineage>
        <taxon>Eukaryota</taxon>
        <taxon>Viridiplantae</taxon>
        <taxon>Streptophyta</taxon>
        <taxon>Embryophyta</taxon>
        <taxon>Tracheophyta</taxon>
        <taxon>Spermatophyta</taxon>
        <taxon>Magnoliopsida</taxon>
        <taxon>eudicotyledons</taxon>
        <taxon>Gunneridae</taxon>
        <taxon>Pentapetalae</taxon>
        <taxon>rosids</taxon>
        <taxon>Vitales</taxon>
        <taxon>Vitaceae</taxon>
        <taxon>Viteae</taxon>
        <taxon>Vitis</taxon>
    </lineage>
</organism>
<reference evidence="2" key="1">
    <citation type="journal article" date="2007" name="Nature">
        <title>The grapevine genome sequence suggests ancestral hexaploidization in major angiosperm phyla.</title>
        <authorList>
            <consortium name="The French-Italian Public Consortium for Grapevine Genome Characterization."/>
            <person name="Jaillon O."/>
            <person name="Aury J.-M."/>
            <person name="Noel B."/>
            <person name="Policriti A."/>
            <person name="Clepet C."/>
            <person name="Casagrande A."/>
            <person name="Choisne N."/>
            <person name="Aubourg S."/>
            <person name="Vitulo N."/>
            <person name="Jubin C."/>
            <person name="Vezzi A."/>
            <person name="Legeai F."/>
            <person name="Hugueney P."/>
            <person name="Dasilva C."/>
            <person name="Horner D."/>
            <person name="Mica E."/>
            <person name="Jublot D."/>
            <person name="Poulain J."/>
            <person name="Bruyere C."/>
            <person name="Billault A."/>
            <person name="Segurens B."/>
            <person name="Gouyvenoux M."/>
            <person name="Ugarte E."/>
            <person name="Cattonaro F."/>
            <person name="Anthouard V."/>
            <person name="Vico V."/>
            <person name="Del Fabbro C."/>
            <person name="Alaux M."/>
            <person name="Di Gaspero G."/>
            <person name="Dumas V."/>
            <person name="Felice N."/>
            <person name="Paillard S."/>
            <person name="Juman I."/>
            <person name="Moroldo M."/>
            <person name="Scalabrin S."/>
            <person name="Canaguier A."/>
            <person name="Le Clainche I."/>
            <person name="Malacrida G."/>
            <person name="Durand E."/>
            <person name="Pesole G."/>
            <person name="Laucou V."/>
            <person name="Chatelet P."/>
            <person name="Merdinoglu D."/>
            <person name="Delledonne M."/>
            <person name="Pezzotti M."/>
            <person name="Lecharny A."/>
            <person name="Scarpelli C."/>
            <person name="Artiguenave F."/>
            <person name="Pe M.E."/>
            <person name="Valle G."/>
            <person name="Morgante M."/>
            <person name="Caboche M."/>
            <person name="Adam-Blondon A.-F."/>
            <person name="Weissenbach J."/>
            <person name="Quetier F."/>
            <person name="Wincker P."/>
        </authorList>
    </citation>
    <scope>NUCLEOTIDE SEQUENCE [LARGE SCALE GENOMIC DNA]</scope>
    <source>
        <strain evidence="2">cv. Pinot noir / PN40024</strain>
    </source>
</reference>
<sequence>MISPSSLDLVVFSYTLLSFSREKRHAHVPLLEIADYSAFSNDETTSAVAFHYNCVLGVHHLASFGYYRSTRW</sequence>
<dbReference type="EMBL" id="FN595991">
    <property type="protein sequence ID" value="CBI30531.3"/>
    <property type="molecule type" value="Genomic_DNA"/>
</dbReference>
<evidence type="ECO:0000313" key="1">
    <source>
        <dbReference type="EMBL" id="CBI30531.3"/>
    </source>
</evidence>
<dbReference type="Proteomes" id="UP000009183">
    <property type="component" value="Chromosome 8"/>
</dbReference>